<evidence type="ECO:0000256" key="5">
    <source>
        <dbReference type="ARBA" id="ARBA00023228"/>
    </source>
</evidence>
<dbReference type="Pfam" id="PF16088">
    <property type="entry name" value="BORCS7"/>
    <property type="match status" value="1"/>
</dbReference>
<dbReference type="AlphaFoldDB" id="A0A7S4MED5"/>
<dbReference type="EMBL" id="HBKP01010731">
    <property type="protein sequence ID" value="CAE2216994.1"/>
    <property type="molecule type" value="Transcribed_RNA"/>
</dbReference>
<organism evidence="6">
    <name type="scientific">Vannella robusta</name>
    <dbReference type="NCBI Taxonomy" id="1487602"/>
    <lineage>
        <taxon>Eukaryota</taxon>
        <taxon>Amoebozoa</taxon>
        <taxon>Discosea</taxon>
        <taxon>Flabellinia</taxon>
        <taxon>Vannellidae</taxon>
        <taxon>Vannella</taxon>
    </lineage>
</organism>
<name>A0A7S4MED5_9EUKA</name>
<evidence type="ECO:0000256" key="4">
    <source>
        <dbReference type="ARBA" id="ARBA00023136"/>
    </source>
</evidence>
<sequence length="123" mass="13482">MMSTSTNTASKDLSLLTKAEVKTDGGSVACDIPRVFQLMLKGSKAGDEIFKVAKDFTACEVNTDRTTDILKRLNVLSEEMEFNRICILKSLSKTQQLCTQLDSIGESIAKRTASEASRSLKVQ</sequence>
<keyword evidence="4" id="KW-0472">Membrane</keyword>
<protein>
    <recommendedName>
        <fullName evidence="3">BLOC-1-related complex subunit 7</fullName>
    </recommendedName>
</protein>
<keyword evidence="5" id="KW-0458">Lysosome</keyword>
<dbReference type="InterPro" id="IPR032143">
    <property type="entry name" value="BORCS7"/>
</dbReference>
<evidence type="ECO:0000256" key="1">
    <source>
        <dbReference type="ARBA" id="ARBA00004656"/>
    </source>
</evidence>
<reference evidence="6" key="1">
    <citation type="submission" date="2021-01" db="EMBL/GenBank/DDBJ databases">
        <authorList>
            <person name="Corre E."/>
            <person name="Pelletier E."/>
            <person name="Niang G."/>
            <person name="Scheremetjew M."/>
            <person name="Finn R."/>
            <person name="Kale V."/>
            <person name="Holt S."/>
            <person name="Cochrane G."/>
            <person name="Meng A."/>
            <person name="Brown T."/>
            <person name="Cohen L."/>
        </authorList>
    </citation>
    <scope>NUCLEOTIDE SEQUENCE</scope>
    <source>
        <strain evidence="6">DIVA3 518/3/11/1/6</strain>
    </source>
</reference>
<proteinExistence type="inferred from homology"/>
<dbReference type="GO" id="GO:0005765">
    <property type="term" value="C:lysosomal membrane"/>
    <property type="evidence" value="ECO:0007669"/>
    <property type="project" value="UniProtKB-SubCell"/>
</dbReference>
<evidence type="ECO:0000256" key="2">
    <source>
        <dbReference type="ARBA" id="ARBA00005433"/>
    </source>
</evidence>
<comment type="similarity">
    <text evidence="2">Belongs to the BORCS7 family.</text>
</comment>
<comment type="subcellular location">
    <subcellularLocation>
        <location evidence="1">Lysosome membrane</location>
    </subcellularLocation>
</comment>
<accession>A0A7S4MED5</accession>
<gene>
    <name evidence="6" type="ORF">VSP0166_LOCUS7578</name>
</gene>
<evidence type="ECO:0000313" key="6">
    <source>
        <dbReference type="EMBL" id="CAE2216994.1"/>
    </source>
</evidence>
<evidence type="ECO:0000256" key="3">
    <source>
        <dbReference type="ARBA" id="ARBA00022295"/>
    </source>
</evidence>